<keyword evidence="2" id="KW-1185">Reference proteome</keyword>
<dbReference type="AlphaFoldDB" id="A0A4Y2MBJ7"/>
<name>A0A4Y2MBJ7_ARAVE</name>
<dbReference type="OrthoDB" id="6486140at2759"/>
<accession>A0A4Y2MBJ7</accession>
<reference evidence="1 2" key="1">
    <citation type="journal article" date="2019" name="Sci. Rep.">
        <title>Orb-weaving spider Araneus ventricosus genome elucidates the spidroin gene catalogue.</title>
        <authorList>
            <person name="Kono N."/>
            <person name="Nakamura H."/>
            <person name="Ohtoshi R."/>
            <person name="Moran D.A.P."/>
            <person name="Shinohara A."/>
            <person name="Yoshida Y."/>
            <person name="Fujiwara M."/>
            <person name="Mori M."/>
            <person name="Tomita M."/>
            <person name="Arakawa K."/>
        </authorList>
    </citation>
    <scope>NUCLEOTIDE SEQUENCE [LARGE SCALE GENOMIC DNA]</scope>
</reference>
<proteinExistence type="predicted"/>
<dbReference type="EMBL" id="BGPR01007062">
    <property type="protein sequence ID" value="GBN23972.1"/>
    <property type="molecule type" value="Genomic_DNA"/>
</dbReference>
<comment type="caution">
    <text evidence="1">The sequence shown here is derived from an EMBL/GenBank/DDBJ whole genome shotgun (WGS) entry which is preliminary data.</text>
</comment>
<protein>
    <submittedName>
        <fullName evidence="1">Uncharacterized protein</fullName>
    </submittedName>
</protein>
<evidence type="ECO:0000313" key="2">
    <source>
        <dbReference type="Proteomes" id="UP000499080"/>
    </source>
</evidence>
<sequence length="123" mass="14273">MKDLEEELSYSNDLEIIEKRRFVKQNDWRDASPVLITILGSSLPDTNKVWFTRTRIQLFVDRLRQCSECFSFLHPTRVCEKSPIYASCGIPHSSVCVNSEKCNNCGGQQKSTSQSYPFFKREQ</sequence>
<organism evidence="1 2">
    <name type="scientific">Araneus ventricosus</name>
    <name type="common">Orbweaver spider</name>
    <name type="synonym">Epeira ventricosa</name>
    <dbReference type="NCBI Taxonomy" id="182803"/>
    <lineage>
        <taxon>Eukaryota</taxon>
        <taxon>Metazoa</taxon>
        <taxon>Ecdysozoa</taxon>
        <taxon>Arthropoda</taxon>
        <taxon>Chelicerata</taxon>
        <taxon>Arachnida</taxon>
        <taxon>Araneae</taxon>
        <taxon>Araneomorphae</taxon>
        <taxon>Entelegynae</taxon>
        <taxon>Araneoidea</taxon>
        <taxon>Araneidae</taxon>
        <taxon>Araneus</taxon>
    </lineage>
</organism>
<dbReference type="Proteomes" id="UP000499080">
    <property type="component" value="Unassembled WGS sequence"/>
</dbReference>
<gene>
    <name evidence="1" type="ORF">AVEN_122785_1</name>
</gene>
<evidence type="ECO:0000313" key="1">
    <source>
        <dbReference type="EMBL" id="GBN23972.1"/>
    </source>
</evidence>